<evidence type="ECO:0000313" key="6">
    <source>
        <dbReference type="EMBL" id="GGN66960.1"/>
    </source>
</evidence>
<dbReference type="GO" id="GO:0003700">
    <property type="term" value="F:DNA-binding transcription factor activity"/>
    <property type="evidence" value="ECO:0007669"/>
    <property type="project" value="InterPro"/>
</dbReference>
<organism evidence="6 7">
    <name type="scientific">Oceanobacillus indicireducens</name>
    <dbReference type="NCBI Taxonomy" id="1004261"/>
    <lineage>
        <taxon>Bacteria</taxon>
        <taxon>Bacillati</taxon>
        <taxon>Bacillota</taxon>
        <taxon>Bacilli</taxon>
        <taxon>Bacillales</taxon>
        <taxon>Bacillaceae</taxon>
        <taxon>Oceanobacillus</taxon>
    </lineage>
</organism>
<dbReference type="Proteomes" id="UP000624041">
    <property type="component" value="Unassembled WGS sequence"/>
</dbReference>
<keyword evidence="3" id="KW-0010">Activator</keyword>
<dbReference type="SUPFAM" id="SSF46955">
    <property type="entry name" value="Putative DNA-binding domain"/>
    <property type="match status" value="1"/>
</dbReference>
<dbReference type="InterPro" id="IPR036244">
    <property type="entry name" value="TipA-like_antibiotic-bd"/>
</dbReference>
<dbReference type="SMART" id="SM00422">
    <property type="entry name" value="HTH_MERR"/>
    <property type="match status" value="1"/>
</dbReference>
<evidence type="ECO:0000256" key="4">
    <source>
        <dbReference type="ARBA" id="ARBA00023163"/>
    </source>
</evidence>
<keyword evidence="7" id="KW-1185">Reference proteome</keyword>
<accession>A0A917Y3T9</accession>
<gene>
    <name evidence="6" type="ORF">GCM10007971_37430</name>
</gene>
<dbReference type="InterPro" id="IPR047057">
    <property type="entry name" value="MerR_fam"/>
</dbReference>
<evidence type="ECO:0000313" key="7">
    <source>
        <dbReference type="Proteomes" id="UP000624041"/>
    </source>
</evidence>
<dbReference type="PRINTS" id="PR00040">
    <property type="entry name" value="HTHMERR"/>
</dbReference>
<reference evidence="6" key="2">
    <citation type="submission" date="2020-09" db="EMBL/GenBank/DDBJ databases">
        <authorList>
            <person name="Sun Q."/>
            <person name="Ohkuma M."/>
        </authorList>
    </citation>
    <scope>NUCLEOTIDE SEQUENCE</scope>
    <source>
        <strain evidence="6">JCM 17251</strain>
    </source>
</reference>
<feature type="domain" description="HTH merR-type" evidence="5">
    <location>
        <begin position="1"/>
        <end position="71"/>
    </location>
</feature>
<dbReference type="RefSeq" id="WP_188859635.1">
    <property type="nucleotide sequence ID" value="NZ_BMOS01000051.1"/>
</dbReference>
<name>A0A917Y3T9_9BACI</name>
<protein>
    <submittedName>
        <fullName evidence="6">MerR family transcriptional regulator</fullName>
    </submittedName>
</protein>
<dbReference type="AlphaFoldDB" id="A0A917Y3T9"/>
<proteinExistence type="predicted"/>
<dbReference type="Gene3D" id="1.10.490.50">
    <property type="entry name" value="Antibiotic binding domain of TipA-like multidrug resistance regulators"/>
    <property type="match status" value="1"/>
</dbReference>
<dbReference type="CDD" id="cd01106">
    <property type="entry name" value="HTH_TipAL-Mta"/>
    <property type="match status" value="1"/>
</dbReference>
<keyword evidence="1" id="KW-0805">Transcription regulation</keyword>
<evidence type="ECO:0000256" key="2">
    <source>
        <dbReference type="ARBA" id="ARBA00023125"/>
    </source>
</evidence>
<dbReference type="PANTHER" id="PTHR30204:SF90">
    <property type="entry name" value="HTH-TYPE TRANSCRIPTIONAL ACTIVATOR MTA"/>
    <property type="match status" value="1"/>
</dbReference>
<reference evidence="6" key="1">
    <citation type="journal article" date="2014" name="Int. J. Syst. Evol. Microbiol.">
        <title>Complete genome sequence of Corynebacterium casei LMG S-19264T (=DSM 44701T), isolated from a smear-ripened cheese.</title>
        <authorList>
            <consortium name="US DOE Joint Genome Institute (JGI-PGF)"/>
            <person name="Walter F."/>
            <person name="Albersmeier A."/>
            <person name="Kalinowski J."/>
            <person name="Ruckert C."/>
        </authorList>
    </citation>
    <scope>NUCLEOTIDE SEQUENCE</scope>
    <source>
        <strain evidence="6">JCM 17251</strain>
    </source>
</reference>
<keyword evidence="4" id="KW-0804">Transcription</keyword>
<dbReference type="PROSITE" id="PS50937">
    <property type="entry name" value="HTH_MERR_2"/>
    <property type="match status" value="1"/>
</dbReference>
<dbReference type="PANTHER" id="PTHR30204">
    <property type="entry name" value="REDOX-CYCLING DRUG-SENSING TRANSCRIPTIONAL ACTIVATOR SOXR"/>
    <property type="match status" value="1"/>
</dbReference>
<comment type="caution">
    <text evidence="6">The sequence shown here is derived from an EMBL/GenBank/DDBJ whole genome shotgun (WGS) entry which is preliminary data.</text>
</comment>
<sequence length="254" mass="29269">MEYTVQSLGRLAGVSGRTLRYYDEIGILKPARINSSGYRIYGQAEIDRLQQILFYKELGVSLNSIKDILTAPSFDGVTALKEHRQKLLEKREQLDLLIANVDKTIASKERKINMSDKEKFEGFKKKMIDENDLKYGKEIREKHGIETVEKSNKKIMNMTQEEYEAVTKLSEQLTETLSKAFKTGDPASDIAQKAADLHKQWLTFYWSKYSKEAHAGLAQRYVDDERFTAYYDKEQPGTAAFLRDAIHIYTGMKK</sequence>
<evidence type="ECO:0000259" key="5">
    <source>
        <dbReference type="PROSITE" id="PS50937"/>
    </source>
</evidence>
<dbReference type="InterPro" id="IPR000551">
    <property type="entry name" value="MerR-type_HTH_dom"/>
</dbReference>
<dbReference type="SUPFAM" id="SSF89082">
    <property type="entry name" value="Antibiotic binding domain of TipA-like multidrug resistance regulators"/>
    <property type="match status" value="1"/>
</dbReference>
<dbReference type="Pfam" id="PF13411">
    <property type="entry name" value="MerR_1"/>
    <property type="match status" value="1"/>
</dbReference>
<dbReference type="EMBL" id="BMOS01000051">
    <property type="protein sequence ID" value="GGN66960.1"/>
    <property type="molecule type" value="Genomic_DNA"/>
</dbReference>
<dbReference type="GO" id="GO:0003677">
    <property type="term" value="F:DNA binding"/>
    <property type="evidence" value="ECO:0007669"/>
    <property type="project" value="UniProtKB-KW"/>
</dbReference>
<evidence type="ECO:0000256" key="3">
    <source>
        <dbReference type="ARBA" id="ARBA00023159"/>
    </source>
</evidence>
<keyword evidence="2" id="KW-0238">DNA-binding</keyword>
<dbReference type="InterPro" id="IPR012925">
    <property type="entry name" value="TipAS_dom"/>
</dbReference>
<dbReference type="Pfam" id="PF07739">
    <property type="entry name" value="TipAS"/>
    <property type="match status" value="1"/>
</dbReference>
<dbReference type="InterPro" id="IPR009061">
    <property type="entry name" value="DNA-bd_dom_put_sf"/>
</dbReference>
<dbReference type="Gene3D" id="1.10.1660.10">
    <property type="match status" value="1"/>
</dbReference>
<evidence type="ECO:0000256" key="1">
    <source>
        <dbReference type="ARBA" id="ARBA00023015"/>
    </source>
</evidence>